<dbReference type="GO" id="GO:0043138">
    <property type="term" value="F:3'-5' DNA helicase activity"/>
    <property type="evidence" value="ECO:0007669"/>
    <property type="project" value="TreeGrafter"/>
</dbReference>
<protein>
    <submittedName>
        <fullName evidence="8">ATP-dependent DNA helicase</fullName>
    </submittedName>
</protein>
<dbReference type="EMBL" id="CP012559">
    <property type="protein sequence ID" value="ALB29861.1"/>
    <property type="molecule type" value="Genomic_DNA"/>
</dbReference>
<reference evidence="8 9" key="1">
    <citation type="submission" date="2015-08" db="EMBL/GenBank/DDBJ databases">
        <title>Genomic sequence of Lactobacillus heilongjiangensis DSM 28069, isolated from Chinese traditional pickle.</title>
        <authorList>
            <person name="Jiang X."/>
            <person name="Zheng B."/>
            <person name="Cheng H."/>
        </authorList>
    </citation>
    <scope>NUCLEOTIDE SEQUENCE [LARGE SCALE GENOMIC DNA]</scope>
    <source>
        <strain evidence="8 9">DSM 28069</strain>
    </source>
</reference>
<dbReference type="Gene3D" id="3.40.50.300">
    <property type="entry name" value="P-loop containing nucleotide triphosphate hydrolases"/>
    <property type="match status" value="3"/>
</dbReference>
<dbReference type="InterPro" id="IPR027785">
    <property type="entry name" value="UvrD-like_helicase_C"/>
</dbReference>
<dbReference type="InterPro" id="IPR000212">
    <property type="entry name" value="DNA_helicase_UvrD/REP"/>
</dbReference>
<proteinExistence type="predicted"/>
<dbReference type="InterPro" id="IPR027417">
    <property type="entry name" value="P-loop_NTPase"/>
</dbReference>
<evidence type="ECO:0000313" key="8">
    <source>
        <dbReference type="EMBL" id="ALB29861.1"/>
    </source>
</evidence>
<dbReference type="Pfam" id="PF00580">
    <property type="entry name" value="UvrD-helicase"/>
    <property type="match status" value="1"/>
</dbReference>
<dbReference type="GO" id="GO:0005524">
    <property type="term" value="F:ATP binding"/>
    <property type="evidence" value="ECO:0007669"/>
    <property type="project" value="UniProtKB-UniRule"/>
</dbReference>
<name>A0A0K2LEY1_9LACO</name>
<gene>
    <name evidence="8" type="ORF">JP39_11130</name>
</gene>
<dbReference type="NCBIfam" id="NF041464">
    <property type="entry name" value="HelD_BACSU"/>
    <property type="match status" value="1"/>
</dbReference>
<dbReference type="GO" id="GO:0003677">
    <property type="term" value="F:DNA binding"/>
    <property type="evidence" value="ECO:0007669"/>
    <property type="project" value="InterPro"/>
</dbReference>
<dbReference type="GO" id="GO:0016787">
    <property type="term" value="F:hydrolase activity"/>
    <property type="evidence" value="ECO:0007669"/>
    <property type="project" value="UniProtKB-UniRule"/>
</dbReference>
<organism evidence="8 9">
    <name type="scientific">Companilactobacillus heilongjiangensis</name>
    <dbReference type="NCBI Taxonomy" id="1074467"/>
    <lineage>
        <taxon>Bacteria</taxon>
        <taxon>Bacillati</taxon>
        <taxon>Bacillota</taxon>
        <taxon>Bacilli</taxon>
        <taxon>Lactobacillales</taxon>
        <taxon>Lactobacillaceae</taxon>
        <taxon>Companilactobacillus</taxon>
    </lineage>
</organism>
<evidence type="ECO:0000256" key="4">
    <source>
        <dbReference type="ARBA" id="ARBA00022840"/>
    </source>
</evidence>
<keyword evidence="9" id="KW-1185">Reference proteome</keyword>
<evidence type="ECO:0000259" key="7">
    <source>
        <dbReference type="PROSITE" id="PS51198"/>
    </source>
</evidence>
<keyword evidence="3 5" id="KW-0347">Helicase</keyword>
<accession>A0A0K2LEY1</accession>
<dbReference type="Proteomes" id="UP000061546">
    <property type="component" value="Chromosome"/>
</dbReference>
<feature type="coiled-coil region" evidence="6">
    <location>
        <begin position="24"/>
        <end position="51"/>
    </location>
</feature>
<evidence type="ECO:0000256" key="2">
    <source>
        <dbReference type="ARBA" id="ARBA00022801"/>
    </source>
</evidence>
<keyword evidence="6" id="KW-0175">Coiled coil</keyword>
<evidence type="ECO:0000256" key="1">
    <source>
        <dbReference type="ARBA" id="ARBA00022741"/>
    </source>
</evidence>
<feature type="binding site" evidence="5">
    <location>
        <begin position="236"/>
        <end position="243"/>
    </location>
    <ligand>
        <name>ATP</name>
        <dbReference type="ChEBI" id="CHEBI:30616"/>
    </ligand>
</feature>
<evidence type="ECO:0000256" key="5">
    <source>
        <dbReference type="PROSITE-ProRule" id="PRU00560"/>
    </source>
</evidence>
<dbReference type="PANTHER" id="PTHR11070:SF17">
    <property type="entry name" value="DNA HELICASE IV"/>
    <property type="match status" value="1"/>
</dbReference>
<dbReference type="GO" id="GO:0000725">
    <property type="term" value="P:recombinational repair"/>
    <property type="evidence" value="ECO:0007669"/>
    <property type="project" value="TreeGrafter"/>
</dbReference>
<evidence type="ECO:0000256" key="6">
    <source>
        <dbReference type="SAM" id="Coils"/>
    </source>
</evidence>
<dbReference type="PROSITE" id="PS51198">
    <property type="entry name" value="UVRD_HELICASE_ATP_BIND"/>
    <property type="match status" value="1"/>
</dbReference>
<dbReference type="PANTHER" id="PTHR11070">
    <property type="entry name" value="UVRD / RECB / PCRA DNA HELICASE FAMILY MEMBER"/>
    <property type="match status" value="1"/>
</dbReference>
<dbReference type="OrthoDB" id="9787585at2"/>
<feature type="domain" description="UvrD-like helicase ATP-binding" evidence="7">
    <location>
        <begin position="215"/>
        <end position="607"/>
    </location>
</feature>
<keyword evidence="4 5" id="KW-0067">ATP-binding</keyword>
<keyword evidence="1 5" id="KW-0547">Nucleotide-binding</keyword>
<dbReference type="GO" id="GO:0005829">
    <property type="term" value="C:cytosol"/>
    <property type="evidence" value="ECO:0007669"/>
    <property type="project" value="TreeGrafter"/>
</dbReference>
<dbReference type="STRING" id="1074467.JP39_11130"/>
<keyword evidence="2 5" id="KW-0378">Hydrolase</keyword>
<evidence type="ECO:0000313" key="9">
    <source>
        <dbReference type="Proteomes" id="UP000061546"/>
    </source>
</evidence>
<dbReference type="InterPro" id="IPR048228">
    <property type="entry name" value="HelD_bacillota"/>
</dbReference>
<sequence length="773" mass="88779">MTSKPKVNEVDEKQKEQAHLNDVVAQIKKSESRLQEHMEVAEEDLKVINNAFDDIHIGMDGDSISMDAALSIHQQQQMLDERNNSWQQSRQRLGILKKLEKTPFFARLDFQEKGEPKKETVYIGLSSFTDKADHFLVYDWRAPISSIYYDGKLGDVTYQTPDGEQDVDLFLKRQFLVEDGKIKAYFDTQETIGDQMLLEVLDGKSSTHMKGIVKTIQSEQNKIIRDTKSKLLFVQGAAGSGKTSAILQRIAFLLYRYRGTLTSSQVVMFSPNSLFNDYIKNVLPEMGEQNMVQMTYKQFLARRLPNLNVESLSEQFETVVDTDSKNIGKFVSDIEFFKILTNYSKLLGQSGIAFKDIKFQGKVFIPKEKIQEFYYSYGPQYNLGNRLDATVDRLIKLLHRKIGAEMRSNWVSEQIENLSKEQLQALYTTADQEFKNGDEEKKFLARKIVTTMMQGVYKNIKHLRFLNVAANYLNFLKAVPKIVDLSEHGITNEQWNQFVDKFIQGFQNKQISMNNLSPYLYLYDLVTGKHGELDMKFVFIDEIQDYTPFQLAYMKYKFPRARYTMLGDLNQSIFTKKNSQTLLSEAQSLFNADETNVVQLVHSYRSTKQITDFTKAILTNGQRIEPFKRDGDLPNLLMSQNVDESVQQVLGQLKENDKRKFTTAIIAKTLEDAAKLHELLGAQGVKSTLIRSENQRLATGTIVLPSFLAKGLEFDAVIMWDASKDKFSEDEQQLVYTIASRAMHKLTITSIGELSQLLQRVPEKYYQVAEPKA</sequence>
<evidence type="ECO:0000256" key="3">
    <source>
        <dbReference type="ARBA" id="ARBA00022806"/>
    </source>
</evidence>
<dbReference type="AlphaFoldDB" id="A0A0K2LEY1"/>
<dbReference type="InterPro" id="IPR014016">
    <property type="entry name" value="UvrD-like_ATP-bd"/>
</dbReference>
<dbReference type="RefSeq" id="WP_041500125.1">
    <property type="nucleotide sequence ID" value="NZ_BJDV01000003.1"/>
</dbReference>
<dbReference type="SUPFAM" id="SSF52540">
    <property type="entry name" value="P-loop containing nucleoside triphosphate hydrolases"/>
    <property type="match status" value="1"/>
</dbReference>
<dbReference type="KEGG" id="lhi:JP39_11130"/>
<dbReference type="Pfam" id="PF13538">
    <property type="entry name" value="UvrD_C_2"/>
    <property type="match status" value="1"/>
</dbReference>